<reference evidence="2" key="2">
    <citation type="submission" date="2025-08" db="UniProtKB">
        <authorList>
            <consortium name="RefSeq"/>
        </authorList>
    </citation>
    <scope>IDENTIFICATION</scope>
    <source>
        <tissue evidence="2">Leaf</tissue>
    </source>
</reference>
<gene>
    <name evidence="2" type="primary">LOC104246057</name>
</gene>
<protein>
    <submittedName>
        <fullName evidence="2">Uncharacterized protein LOC104246057</fullName>
    </submittedName>
</protein>
<proteinExistence type="predicted"/>
<name>A0A1U7YDR8_NICSY</name>
<evidence type="ECO:0000313" key="1">
    <source>
        <dbReference type="Proteomes" id="UP000189701"/>
    </source>
</evidence>
<dbReference type="PANTHER" id="PTHR35687:SF1">
    <property type="entry name" value="OS07G0516700 PROTEIN"/>
    <property type="match status" value="1"/>
</dbReference>
<sequence length="69" mass="8363">MEKMSNLLNRPYYAYSKIDKEDLEVMQHRRAQFFIYKSLQKADSNKSQRQQPTRLKMKLRRLKIKIGGD</sequence>
<accession>A0A1U7YDR8</accession>
<dbReference type="PANTHER" id="PTHR35687">
    <property type="entry name" value="OS07G0516700 PROTEIN"/>
    <property type="match status" value="1"/>
</dbReference>
<dbReference type="AlphaFoldDB" id="A0A1U7YDR8"/>
<evidence type="ECO:0000313" key="2">
    <source>
        <dbReference type="RefSeq" id="XP_009800091.1"/>
    </source>
</evidence>
<keyword evidence="1" id="KW-1185">Reference proteome</keyword>
<organism evidence="1 2">
    <name type="scientific">Nicotiana sylvestris</name>
    <name type="common">Wood tobacco</name>
    <name type="synonym">South American tobacco</name>
    <dbReference type="NCBI Taxonomy" id="4096"/>
    <lineage>
        <taxon>Eukaryota</taxon>
        <taxon>Viridiplantae</taxon>
        <taxon>Streptophyta</taxon>
        <taxon>Embryophyta</taxon>
        <taxon>Tracheophyta</taxon>
        <taxon>Spermatophyta</taxon>
        <taxon>Magnoliopsida</taxon>
        <taxon>eudicotyledons</taxon>
        <taxon>Gunneridae</taxon>
        <taxon>Pentapetalae</taxon>
        <taxon>asterids</taxon>
        <taxon>lamiids</taxon>
        <taxon>Solanales</taxon>
        <taxon>Solanaceae</taxon>
        <taxon>Nicotianoideae</taxon>
        <taxon>Nicotianeae</taxon>
        <taxon>Nicotiana</taxon>
    </lineage>
</organism>
<dbReference type="Proteomes" id="UP000189701">
    <property type="component" value="Unplaced"/>
</dbReference>
<reference evidence="1" key="1">
    <citation type="journal article" date="2013" name="Genome Biol.">
        <title>Reference genomes and transcriptomes of Nicotiana sylvestris and Nicotiana tomentosiformis.</title>
        <authorList>
            <person name="Sierro N."/>
            <person name="Battey J.N."/>
            <person name="Ouadi S."/>
            <person name="Bovet L."/>
            <person name="Goepfert S."/>
            <person name="Bakaher N."/>
            <person name="Peitsch M.C."/>
            <person name="Ivanov N.V."/>
        </authorList>
    </citation>
    <scope>NUCLEOTIDE SEQUENCE [LARGE SCALE GENOMIC DNA]</scope>
</reference>
<dbReference type="RefSeq" id="XP_009800091.1">
    <property type="nucleotide sequence ID" value="XM_009801789.1"/>
</dbReference>